<dbReference type="SUPFAM" id="SSF53850">
    <property type="entry name" value="Periplasmic binding protein-like II"/>
    <property type="match status" value="1"/>
</dbReference>
<dbReference type="PANTHER" id="PTHR30537">
    <property type="entry name" value="HTH-TYPE TRANSCRIPTIONAL REGULATOR"/>
    <property type="match status" value="1"/>
</dbReference>
<gene>
    <name evidence="6" type="ORF">EDC56_3566</name>
</gene>
<evidence type="ECO:0000256" key="1">
    <source>
        <dbReference type="ARBA" id="ARBA00009437"/>
    </source>
</evidence>
<name>A0A3N2DE11_9GAMM</name>
<accession>A0A3N2DE11</accession>
<dbReference type="InterPro" id="IPR005119">
    <property type="entry name" value="LysR_subst-bd"/>
</dbReference>
<evidence type="ECO:0000259" key="5">
    <source>
        <dbReference type="PROSITE" id="PS50931"/>
    </source>
</evidence>
<dbReference type="Pfam" id="PF00126">
    <property type="entry name" value="HTH_1"/>
    <property type="match status" value="1"/>
</dbReference>
<keyword evidence="2" id="KW-0805">Transcription regulation</keyword>
<protein>
    <submittedName>
        <fullName evidence="6">LysR family transcriptional regulator</fullName>
    </submittedName>
</protein>
<keyword evidence="3" id="KW-0238">DNA-binding</keyword>
<dbReference type="InterPro" id="IPR036388">
    <property type="entry name" value="WH-like_DNA-bd_sf"/>
</dbReference>
<evidence type="ECO:0000313" key="6">
    <source>
        <dbReference type="EMBL" id="ROR97898.1"/>
    </source>
</evidence>
<reference evidence="6 7" key="1">
    <citation type="submission" date="2018-11" db="EMBL/GenBank/DDBJ databases">
        <title>Genomic Encyclopedia of Type Strains, Phase IV (KMG-IV): sequencing the most valuable type-strain genomes for metagenomic binning, comparative biology and taxonomic classification.</title>
        <authorList>
            <person name="Goeker M."/>
        </authorList>
    </citation>
    <scope>NUCLEOTIDE SEQUENCE [LARGE SCALE GENOMIC DNA]</scope>
    <source>
        <strain evidence="6 7">DSM 100316</strain>
    </source>
</reference>
<dbReference type="InterPro" id="IPR000847">
    <property type="entry name" value="LysR_HTH_N"/>
</dbReference>
<dbReference type="InterPro" id="IPR058163">
    <property type="entry name" value="LysR-type_TF_proteobact-type"/>
</dbReference>
<proteinExistence type="inferred from homology"/>
<comment type="caution">
    <text evidence="6">The sequence shown here is derived from an EMBL/GenBank/DDBJ whole genome shotgun (WGS) entry which is preliminary data.</text>
</comment>
<dbReference type="GO" id="GO:0006351">
    <property type="term" value="P:DNA-templated transcription"/>
    <property type="evidence" value="ECO:0007669"/>
    <property type="project" value="TreeGrafter"/>
</dbReference>
<dbReference type="InterPro" id="IPR036390">
    <property type="entry name" value="WH_DNA-bd_sf"/>
</dbReference>
<feature type="domain" description="HTH lysR-type" evidence="5">
    <location>
        <begin position="1"/>
        <end position="59"/>
    </location>
</feature>
<dbReference type="RefSeq" id="WP_123713895.1">
    <property type="nucleotide sequence ID" value="NZ_RKHR01000008.1"/>
</dbReference>
<dbReference type="OrthoDB" id="5721010at2"/>
<organism evidence="6 7">
    <name type="scientific">Sinobacterium caligoides</name>
    <dbReference type="NCBI Taxonomy" id="933926"/>
    <lineage>
        <taxon>Bacteria</taxon>
        <taxon>Pseudomonadati</taxon>
        <taxon>Pseudomonadota</taxon>
        <taxon>Gammaproteobacteria</taxon>
        <taxon>Cellvibrionales</taxon>
        <taxon>Spongiibacteraceae</taxon>
        <taxon>Sinobacterium</taxon>
    </lineage>
</organism>
<dbReference type="PANTHER" id="PTHR30537:SF35">
    <property type="entry name" value="TRANSCRIPTIONAL REGULATORY PROTEIN"/>
    <property type="match status" value="1"/>
</dbReference>
<dbReference type="Gene3D" id="1.10.10.10">
    <property type="entry name" value="Winged helix-like DNA-binding domain superfamily/Winged helix DNA-binding domain"/>
    <property type="match status" value="1"/>
</dbReference>
<dbReference type="SUPFAM" id="SSF46785">
    <property type="entry name" value="Winged helix' DNA-binding domain"/>
    <property type="match status" value="1"/>
</dbReference>
<evidence type="ECO:0000256" key="2">
    <source>
        <dbReference type="ARBA" id="ARBA00023015"/>
    </source>
</evidence>
<dbReference type="GO" id="GO:0043565">
    <property type="term" value="F:sequence-specific DNA binding"/>
    <property type="evidence" value="ECO:0007669"/>
    <property type="project" value="TreeGrafter"/>
</dbReference>
<dbReference type="FunFam" id="1.10.10.10:FF:000001">
    <property type="entry name" value="LysR family transcriptional regulator"/>
    <property type="match status" value="1"/>
</dbReference>
<dbReference type="PROSITE" id="PS50931">
    <property type="entry name" value="HTH_LYSR"/>
    <property type="match status" value="1"/>
</dbReference>
<keyword evidence="4" id="KW-0804">Transcription</keyword>
<evidence type="ECO:0000313" key="7">
    <source>
        <dbReference type="Proteomes" id="UP000275394"/>
    </source>
</evidence>
<dbReference type="Pfam" id="PF03466">
    <property type="entry name" value="LysR_substrate"/>
    <property type="match status" value="1"/>
</dbReference>
<dbReference type="GO" id="GO:0003700">
    <property type="term" value="F:DNA-binding transcription factor activity"/>
    <property type="evidence" value="ECO:0007669"/>
    <property type="project" value="InterPro"/>
</dbReference>
<dbReference type="Proteomes" id="UP000275394">
    <property type="component" value="Unassembled WGS sequence"/>
</dbReference>
<dbReference type="Gene3D" id="3.40.190.290">
    <property type="match status" value="1"/>
</dbReference>
<sequence length="292" mass="33173">MNKLRAIQLFVRVSELGSFTKAAEEFALAKSIVSKEISRLEESLDAKLLYRSTRTLSLTPLGEGYLRYCHEALAKLEEAENYVSRSHCSPSGKLKINAPMAMGLTTFDVIVANFMERYPNVELEIYLSDDSLDLMQMGFDLALRMASREFDSPYVGVPLANFPYVVCVGKNYFDDHPAIECADDLKQHNCFEYSYFRNKNSWPIGDGVRIAGNLKVNSTLFMKTAINNGQGVAFLPDFVCAKELDKGEFIEILADLPRPTLSFYALYPDRNFVSPQLRAFIDFLREWFNKPL</sequence>
<dbReference type="AlphaFoldDB" id="A0A3N2DE11"/>
<dbReference type="CDD" id="cd08422">
    <property type="entry name" value="PBP2_CrgA_like"/>
    <property type="match status" value="1"/>
</dbReference>
<comment type="similarity">
    <text evidence="1">Belongs to the LysR transcriptional regulatory family.</text>
</comment>
<dbReference type="EMBL" id="RKHR01000008">
    <property type="protein sequence ID" value="ROR97898.1"/>
    <property type="molecule type" value="Genomic_DNA"/>
</dbReference>
<evidence type="ECO:0000256" key="3">
    <source>
        <dbReference type="ARBA" id="ARBA00023125"/>
    </source>
</evidence>
<keyword evidence="7" id="KW-1185">Reference proteome</keyword>
<evidence type="ECO:0000256" key="4">
    <source>
        <dbReference type="ARBA" id="ARBA00023163"/>
    </source>
</evidence>